<dbReference type="PANTHER" id="PTHR43586">
    <property type="entry name" value="CYSTEINE DESULFURASE"/>
    <property type="match status" value="1"/>
</dbReference>
<dbReference type="GO" id="GO:0017000">
    <property type="term" value="P:antibiotic biosynthetic process"/>
    <property type="evidence" value="ECO:0007669"/>
    <property type="project" value="UniProtKB-KW"/>
</dbReference>
<proteinExistence type="predicted"/>
<name>A0A9X2N5E4_9PSEU</name>
<gene>
    <name evidence="3" type="ORF">M8542_07185</name>
</gene>
<keyword evidence="1" id="KW-0045">Antibiotic biosynthesis</keyword>
<evidence type="ECO:0000313" key="3">
    <source>
        <dbReference type="EMBL" id="MCR6482596.1"/>
    </source>
</evidence>
<dbReference type="InterPro" id="IPR015422">
    <property type="entry name" value="PyrdxlP-dep_Trfase_small"/>
</dbReference>
<keyword evidence="4" id="KW-1185">Reference proteome</keyword>
<dbReference type="EMBL" id="JAMXQV010000002">
    <property type="protein sequence ID" value="MCR6482596.1"/>
    <property type="molecule type" value="Genomic_DNA"/>
</dbReference>
<organism evidence="3 4">
    <name type="scientific">Amycolatopsis iheyensis</name>
    <dbReference type="NCBI Taxonomy" id="2945988"/>
    <lineage>
        <taxon>Bacteria</taxon>
        <taxon>Bacillati</taxon>
        <taxon>Actinomycetota</taxon>
        <taxon>Actinomycetes</taxon>
        <taxon>Pseudonocardiales</taxon>
        <taxon>Pseudonocardiaceae</taxon>
        <taxon>Amycolatopsis</taxon>
    </lineage>
</organism>
<dbReference type="InterPro" id="IPR015421">
    <property type="entry name" value="PyrdxlP-dep_Trfase_major"/>
</dbReference>
<reference evidence="3" key="1">
    <citation type="submission" date="2022-06" db="EMBL/GenBank/DDBJ databases">
        <title>Amycolatopsis iheyaensis sp. nov., a new species of the genus Amycolatopsis isolated from soil in Iheya island, Japan.</title>
        <authorList>
            <person name="Ngamcharungchit C."/>
            <person name="Kanto H."/>
            <person name="Take A."/>
            <person name="Intra B."/>
            <person name="Matsumoto A."/>
            <person name="Panbangred W."/>
            <person name="Inahashi Y."/>
        </authorList>
    </citation>
    <scope>NUCLEOTIDE SEQUENCE</scope>
    <source>
        <strain evidence="3">OK19-0408</strain>
    </source>
</reference>
<dbReference type="InterPro" id="IPR000192">
    <property type="entry name" value="Aminotrans_V_dom"/>
</dbReference>
<dbReference type="InterPro" id="IPR015424">
    <property type="entry name" value="PyrdxlP-dep_Trfase"/>
</dbReference>
<dbReference type="SUPFAM" id="SSF53383">
    <property type="entry name" value="PLP-dependent transferases"/>
    <property type="match status" value="1"/>
</dbReference>
<dbReference type="AlphaFoldDB" id="A0A9X2N5E4"/>
<protein>
    <submittedName>
        <fullName evidence="3">Cysteine desulfurase-like protein</fullName>
    </submittedName>
</protein>
<dbReference type="InterPro" id="IPR011340">
    <property type="entry name" value="Cys_dSase-rel"/>
</dbReference>
<dbReference type="Gene3D" id="3.40.640.10">
    <property type="entry name" value="Type I PLP-dependent aspartate aminotransferase-like (Major domain)"/>
    <property type="match status" value="1"/>
</dbReference>
<dbReference type="NCBIfam" id="TIGR01976">
    <property type="entry name" value="am_tr_V_VC1184"/>
    <property type="match status" value="1"/>
</dbReference>
<dbReference type="RefSeq" id="WP_257919217.1">
    <property type="nucleotide sequence ID" value="NZ_JAMXQV010000002.1"/>
</dbReference>
<dbReference type="Pfam" id="PF00266">
    <property type="entry name" value="Aminotran_5"/>
    <property type="match status" value="1"/>
</dbReference>
<dbReference type="Proteomes" id="UP001144096">
    <property type="component" value="Unassembled WGS sequence"/>
</dbReference>
<comment type="caution">
    <text evidence="3">The sequence shown here is derived from an EMBL/GenBank/DDBJ whole genome shotgun (WGS) entry which is preliminary data.</text>
</comment>
<dbReference type="PANTHER" id="PTHR43586:SF21">
    <property type="entry name" value="PYRIDOXAL PHOSPHATE (PLP)-DEPENDENT ASPARTATE AMINOTRANSFERASE SUPERFAMILY"/>
    <property type="match status" value="1"/>
</dbReference>
<sequence length="399" mass="41053">MSYDVLTIRKHFPALAEGAAHFDGPGGAQVPDVVGEAVAGTLCGGISNRGVVTAAERKASAVVTEARQAAADLLAADPAGIVFGRSMTQLTYDFARALAKGWGPGDEVVVTRLDHDANIRPWVQAAEAAGATVRWASFDPGTGLLSPSDVSSLLSSRTRLVAVTAASNLLGTRPDVPSIAAAVHDAGALLYVDGVHLTPHAPVDVAALGADFYACSPYKFLGPHLGLLAAAPDLLETVHPDKLLPSTNAVPERFELGTLPYELLAGTTAAIDFLAGLVPGTGPRRARLVSSLTALSAHEDALLARLDAGLAALPGVVRYGAPDRRRTPTVLFSVAGIASQAVYEHLETLGVNAPAGSFYAIECSRHLGLGDTGAVRAGIAPYTTEADVDRLLAGVASVR</sequence>
<accession>A0A9X2N5E4</accession>
<evidence type="ECO:0000313" key="4">
    <source>
        <dbReference type="Proteomes" id="UP001144096"/>
    </source>
</evidence>
<dbReference type="Gene3D" id="3.90.1150.10">
    <property type="entry name" value="Aspartate Aminotransferase, domain 1"/>
    <property type="match status" value="1"/>
</dbReference>
<feature type="domain" description="Aminotransferase class V" evidence="2">
    <location>
        <begin position="22"/>
        <end position="391"/>
    </location>
</feature>
<evidence type="ECO:0000259" key="2">
    <source>
        <dbReference type="Pfam" id="PF00266"/>
    </source>
</evidence>
<evidence type="ECO:0000256" key="1">
    <source>
        <dbReference type="ARBA" id="ARBA00023194"/>
    </source>
</evidence>